<comment type="caution">
    <text evidence="10">The sequence shown here is derived from an EMBL/GenBank/DDBJ whole genome shotgun (WGS) entry which is preliminary data.</text>
</comment>
<dbReference type="InterPro" id="IPR013785">
    <property type="entry name" value="Aldolase_TIM"/>
</dbReference>
<evidence type="ECO:0000259" key="9">
    <source>
        <dbReference type="Pfam" id="PF04055"/>
    </source>
</evidence>
<dbReference type="PANTHER" id="PTHR43075">
    <property type="entry name" value="FORMATE LYASE ACTIVATING ENZYME, PUTATIVE (AFU_ORTHOLOGUE AFUA_2G15630)-RELATED"/>
    <property type="match status" value="1"/>
</dbReference>
<comment type="cofactor">
    <cofactor evidence="8">
        <name>[4Fe-4S] cluster</name>
        <dbReference type="ChEBI" id="CHEBI:49883"/>
    </cofactor>
    <text evidence="8">Binds 1 [4Fe-4S] cluster. The cluster is coordinated with 3 cysteines and an exchangeable S-adenosyl-L-methionine.</text>
</comment>
<dbReference type="GO" id="GO:0016491">
    <property type="term" value="F:oxidoreductase activity"/>
    <property type="evidence" value="ECO:0007669"/>
    <property type="project" value="UniProtKB-KW"/>
</dbReference>
<dbReference type="PANTHER" id="PTHR43075:SF1">
    <property type="entry name" value="FORMATE LYASE ACTIVATING ENZYME, PUTATIVE (AFU_ORTHOLOGUE AFUA_2G15630)-RELATED"/>
    <property type="match status" value="1"/>
</dbReference>
<comment type="similarity">
    <text evidence="1">Belongs to the organic radical-activating enzymes family.</text>
</comment>
<keyword evidence="6 8" id="KW-0408">Iron</keyword>
<organism evidence="10 11">
    <name type="scientific">Candidatus Scalindua arabica</name>
    <dbReference type="NCBI Taxonomy" id="1127984"/>
    <lineage>
        <taxon>Bacteria</taxon>
        <taxon>Pseudomonadati</taxon>
        <taxon>Planctomycetota</taxon>
        <taxon>Candidatus Brocadiia</taxon>
        <taxon>Candidatus Brocadiales</taxon>
        <taxon>Candidatus Scalinduaceae</taxon>
        <taxon>Candidatus Scalindua</taxon>
    </lineage>
</organism>
<dbReference type="GO" id="GO:0051539">
    <property type="term" value="F:4 iron, 4 sulfur cluster binding"/>
    <property type="evidence" value="ECO:0007669"/>
    <property type="project" value="UniProtKB-KW"/>
</dbReference>
<evidence type="ECO:0000313" key="11">
    <source>
        <dbReference type="Proteomes" id="UP000722750"/>
    </source>
</evidence>
<dbReference type="InterPro" id="IPR058240">
    <property type="entry name" value="rSAM_sf"/>
</dbReference>
<evidence type="ECO:0000256" key="6">
    <source>
        <dbReference type="ARBA" id="ARBA00023004"/>
    </source>
</evidence>
<name>A0A941W3U2_9BACT</name>
<evidence type="ECO:0000256" key="5">
    <source>
        <dbReference type="ARBA" id="ARBA00023002"/>
    </source>
</evidence>
<evidence type="ECO:0000256" key="2">
    <source>
        <dbReference type="ARBA" id="ARBA00022485"/>
    </source>
</evidence>
<dbReference type="SUPFAM" id="SSF102114">
    <property type="entry name" value="Radical SAM enzymes"/>
    <property type="match status" value="1"/>
</dbReference>
<reference evidence="10" key="1">
    <citation type="journal article" date="2021" name="ISME J.">
        <title>Fine-scale metabolic discontinuity in a stratified prokaryote microbiome of a Red Sea deep halocline.</title>
        <authorList>
            <person name="Michoud G."/>
            <person name="Ngugi D.K."/>
            <person name="Barozzi A."/>
            <person name="Merlino G."/>
            <person name="Calleja M.L."/>
            <person name="Delgado-Huertas A."/>
            <person name="Moran X.A.G."/>
            <person name="Daffonchio D."/>
        </authorList>
    </citation>
    <scope>NUCLEOTIDE SEQUENCE</scope>
    <source>
        <strain evidence="10">SuakinDeep_MAG55_1</strain>
    </source>
</reference>
<dbReference type="SFLD" id="SFLDS00029">
    <property type="entry name" value="Radical_SAM"/>
    <property type="match status" value="1"/>
</dbReference>
<keyword evidence="5" id="KW-0560">Oxidoreductase</keyword>
<gene>
    <name evidence="10" type="ORF">MAG551_02090</name>
</gene>
<proteinExistence type="inferred from homology"/>
<feature type="binding site" evidence="8">
    <location>
        <position position="78"/>
    </location>
    <ligand>
        <name>[4Fe-4S] cluster</name>
        <dbReference type="ChEBI" id="CHEBI:49883"/>
        <note>4Fe-4S-S-AdoMet</note>
    </ligand>
</feature>
<evidence type="ECO:0000313" key="10">
    <source>
        <dbReference type="EMBL" id="MBS1259024.1"/>
    </source>
</evidence>
<keyword evidence="2" id="KW-0004">4Fe-4S</keyword>
<evidence type="ECO:0000256" key="3">
    <source>
        <dbReference type="ARBA" id="ARBA00022691"/>
    </source>
</evidence>
<dbReference type="AlphaFoldDB" id="A0A941W3U2"/>
<feature type="binding site" evidence="8">
    <location>
        <position position="85"/>
    </location>
    <ligand>
        <name>[4Fe-4S] cluster</name>
        <dbReference type="ChEBI" id="CHEBI:49883"/>
        <note>4Fe-4S-S-AdoMet</note>
    </ligand>
</feature>
<keyword evidence="4 8" id="KW-0479">Metal-binding</keyword>
<dbReference type="InterPro" id="IPR016431">
    <property type="entry name" value="Pyrv-formate_lyase-activ_prd"/>
</dbReference>
<dbReference type="Pfam" id="PF04055">
    <property type="entry name" value="Radical_SAM"/>
    <property type="match status" value="1"/>
</dbReference>
<keyword evidence="3 8" id="KW-0949">S-adenosyl-L-methionine</keyword>
<dbReference type="Gene3D" id="3.20.20.70">
    <property type="entry name" value="Aldolase class I"/>
    <property type="match status" value="1"/>
</dbReference>
<dbReference type="Proteomes" id="UP000722750">
    <property type="component" value="Unassembled WGS sequence"/>
</dbReference>
<keyword evidence="7 8" id="KW-0411">Iron-sulfur</keyword>
<dbReference type="InterPro" id="IPR001989">
    <property type="entry name" value="Radical_activat_CS"/>
</dbReference>
<evidence type="ECO:0000256" key="7">
    <source>
        <dbReference type="ARBA" id="ARBA00023014"/>
    </source>
</evidence>
<dbReference type="PIRSF" id="PIRSF004869">
    <property type="entry name" value="PflX_prd"/>
    <property type="match status" value="1"/>
</dbReference>
<evidence type="ECO:0000256" key="8">
    <source>
        <dbReference type="PIRSR" id="PIRSR004869-50"/>
    </source>
</evidence>
<dbReference type="SFLD" id="SFLDG01099">
    <property type="entry name" value="Uncharacterised_Radical_SAM_Su"/>
    <property type="match status" value="1"/>
</dbReference>
<dbReference type="InterPro" id="IPR040085">
    <property type="entry name" value="MJ0674-like"/>
</dbReference>
<feature type="binding site" evidence="8">
    <location>
        <position position="82"/>
    </location>
    <ligand>
        <name>[4Fe-4S] cluster</name>
        <dbReference type="ChEBI" id="CHEBI:49883"/>
        <note>4Fe-4S-S-AdoMet</note>
    </ligand>
</feature>
<dbReference type="InterPro" id="IPR007197">
    <property type="entry name" value="rSAM"/>
</dbReference>
<accession>A0A941W3U2</accession>
<evidence type="ECO:0000256" key="1">
    <source>
        <dbReference type="ARBA" id="ARBA00009777"/>
    </source>
</evidence>
<protein>
    <recommendedName>
        <fullName evidence="9">Radical SAM core domain-containing protein</fullName>
    </recommendedName>
</protein>
<feature type="domain" description="Radical SAM core" evidence="9">
    <location>
        <begin position="73"/>
        <end position="197"/>
    </location>
</feature>
<evidence type="ECO:0000256" key="4">
    <source>
        <dbReference type="ARBA" id="ARBA00022723"/>
    </source>
</evidence>
<sequence>MPEALRMTTPEQAIKTAYKIMESCELCPRRCKVNRLNNEKGFCGIGTKAVVSSAGPHFGEESVLVGGGGSGTIFFAGCNLGCVFCQNYDISQLRRGNEAEIDDLTNMMLQLQERNCININFVTPTHVIPHIIESVHFARTKGLKIPTVYNCGGYESNEPLRLLAGTIDIYMPDAKYLNPDSSERYSFAQDYPEVLKTALLEMHRQVGDLEIKNGVATRGLLVRHLVMPGNLADSINIIDFLANEISNNTFVNIMNQYRPTFKAHDFPEINRPITHKEFNTVYEYAKKRGLRLAD</sequence>
<dbReference type="GO" id="GO:0046872">
    <property type="term" value="F:metal ion binding"/>
    <property type="evidence" value="ECO:0007669"/>
    <property type="project" value="UniProtKB-KW"/>
</dbReference>
<dbReference type="PROSITE" id="PS01087">
    <property type="entry name" value="RADICAL_ACTIVATING"/>
    <property type="match status" value="1"/>
</dbReference>
<dbReference type="EMBL" id="JAANXD010000078">
    <property type="protein sequence ID" value="MBS1259024.1"/>
    <property type="molecule type" value="Genomic_DNA"/>
</dbReference>